<organism evidence="3 4">
    <name type="scientific">Nocardioides mangrovi</name>
    <dbReference type="NCBI Taxonomy" id="2874580"/>
    <lineage>
        <taxon>Bacteria</taxon>
        <taxon>Bacillati</taxon>
        <taxon>Actinomycetota</taxon>
        <taxon>Actinomycetes</taxon>
        <taxon>Propionibacteriales</taxon>
        <taxon>Nocardioidaceae</taxon>
        <taxon>Nocardioides</taxon>
    </lineage>
</organism>
<dbReference type="Pfam" id="PF11716">
    <property type="entry name" value="MDMPI_N"/>
    <property type="match status" value="1"/>
</dbReference>
<dbReference type="GO" id="GO:0016853">
    <property type="term" value="F:isomerase activity"/>
    <property type="evidence" value="ECO:0007669"/>
    <property type="project" value="UniProtKB-KW"/>
</dbReference>
<dbReference type="Proteomes" id="UP000780875">
    <property type="component" value="Unassembled WGS sequence"/>
</dbReference>
<proteinExistence type="predicted"/>
<dbReference type="EMBL" id="JAIQZJ010000024">
    <property type="protein sequence ID" value="MBZ5741109.1"/>
    <property type="molecule type" value="Genomic_DNA"/>
</dbReference>
<dbReference type="PANTHER" id="PTHR40758">
    <property type="entry name" value="CONSERVED PROTEIN"/>
    <property type="match status" value="1"/>
</dbReference>
<dbReference type="NCBIfam" id="TIGR03083">
    <property type="entry name" value="maleylpyruvate isomerase family mycothiol-dependent enzyme"/>
    <property type="match status" value="1"/>
</dbReference>
<dbReference type="SUPFAM" id="SSF109854">
    <property type="entry name" value="DinB/YfiT-like putative metalloenzymes"/>
    <property type="match status" value="1"/>
</dbReference>
<gene>
    <name evidence="3" type="ORF">K8U61_23300</name>
</gene>
<dbReference type="InterPro" id="IPR017517">
    <property type="entry name" value="Maleyloyr_isom"/>
</dbReference>
<feature type="domain" description="MDMPI C-terminal" evidence="1">
    <location>
        <begin position="146"/>
        <end position="250"/>
    </location>
</feature>
<feature type="domain" description="Mycothiol-dependent maleylpyruvate isomerase metal-binding" evidence="2">
    <location>
        <begin position="10"/>
        <end position="132"/>
    </location>
</feature>
<evidence type="ECO:0000313" key="3">
    <source>
        <dbReference type="EMBL" id="MBZ5741109.1"/>
    </source>
</evidence>
<comment type="caution">
    <text evidence="3">The sequence shown here is derived from an EMBL/GenBank/DDBJ whole genome shotgun (WGS) entry which is preliminary data.</text>
</comment>
<evidence type="ECO:0000259" key="1">
    <source>
        <dbReference type="Pfam" id="PF07398"/>
    </source>
</evidence>
<dbReference type="InterPro" id="IPR034660">
    <property type="entry name" value="DinB/YfiT-like"/>
</dbReference>
<keyword evidence="3" id="KW-0413">Isomerase</keyword>
<sequence length="264" mass="28911">MARLFFDDYLRHIRLESARLREALAACDPAARVPGCPDWTAADLLGHHAGVLHFWSTIVEQRPAGPDDWTEPDKPAAYDALLAFHEEQAERFVVALTAADPAEPAWTWSEEQTVGFTFRRQAHEALIHRLDAEQAAGTVTPLDPALAADGVDEALDVMYGGTPPWGTFSGLPHHVRVDITDAGESIWVRLGRFAGTHPESGETYDVEDIETVTDPGTGPDAVVAGPAAALDAWLWRRGDDADITVTGDVEKYGYFRRCVDQPID</sequence>
<name>A0ABS7UJA2_9ACTN</name>
<reference evidence="3 4" key="1">
    <citation type="submission" date="2021-09" db="EMBL/GenBank/DDBJ databases">
        <title>Whole genome sequence of Nocardioides sp. GBK3QG-3.</title>
        <authorList>
            <person name="Tuo L."/>
        </authorList>
    </citation>
    <scope>NUCLEOTIDE SEQUENCE [LARGE SCALE GENOMIC DNA]</scope>
    <source>
        <strain evidence="3 4">GBK3QG-3</strain>
    </source>
</reference>
<protein>
    <submittedName>
        <fullName evidence="3">Maleylpyruvate isomerase family mycothiol-dependent enzyme</fullName>
    </submittedName>
</protein>
<evidence type="ECO:0000313" key="4">
    <source>
        <dbReference type="Proteomes" id="UP000780875"/>
    </source>
</evidence>
<dbReference type="InterPro" id="IPR024344">
    <property type="entry name" value="MDMPI_metal-binding"/>
</dbReference>
<dbReference type="RefSeq" id="WP_224125410.1">
    <property type="nucleotide sequence ID" value="NZ_JAIQZJ010000024.1"/>
</dbReference>
<evidence type="ECO:0000259" key="2">
    <source>
        <dbReference type="Pfam" id="PF11716"/>
    </source>
</evidence>
<keyword evidence="4" id="KW-1185">Reference proteome</keyword>
<dbReference type="Pfam" id="PF07398">
    <property type="entry name" value="MDMPI_C"/>
    <property type="match status" value="1"/>
</dbReference>
<accession>A0ABS7UJA2</accession>
<dbReference type="PANTHER" id="PTHR40758:SF1">
    <property type="entry name" value="CONSERVED PROTEIN"/>
    <property type="match status" value="1"/>
</dbReference>
<dbReference type="InterPro" id="IPR010872">
    <property type="entry name" value="MDMPI_C-term_domain"/>
</dbReference>